<dbReference type="OrthoDB" id="884464at2759"/>
<accession>A0A833QDZ1</accession>
<protein>
    <submittedName>
        <fullName evidence="1">Uncharacterized protein</fullName>
    </submittedName>
</protein>
<reference evidence="1" key="1">
    <citation type="submission" date="2020-01" db="EMBL/GenBank/DDBJ databases">
        <title>Genome sequence of Kobresia littledalei, the first chromosome-level genome in the family Cyperaceae.</title>
        <authorList>
            <person name="Qu G."/>
        </authorList>
    </citation>
    <scope>NUCLEOTIDE SEQUENCE</scope>
    <source>
        <strain evidence="1">C.B.Clarke</strain>
        <tissue evidence="1">Leaf</tissue>
    </source>
</reference>
<dbReference type="AlphaFoldDB" id="A0A833QDZ1"/>
<dbReference type="Proteomes" id="UP000623129">
    <property type="component" value="Unassembled WGS sequence"/>
</dbReference>
<keyword evidence="2" id="KW-1185">Reference proteome</keyword>
<evidence type="ECO:0000313" key="2">
    <source>
        <dbReference type="Proteomes" id="UP000623129"/>
    </source>
</evidence>
<evidence type="ECO:0000313" key="1">
    <source>
        <dbReference type="EMBL" id="KAF3325045.1"/>
    </source>
</evidence>
<proteinExistence type="predicted"/>
<dbReference type="EMBL" id="SWLB01000021">
    <property type="protein sequence ID" value="KAF3325045.1"/>
    <property type="molecule type" value="Genomic_DNA"/>
</dbReference>
<gene>
    <name evidence="1" type="ORF">FCM35_KLT11202</name>
</gene>
<name>A0A833QDZ1_9POAL</name>
<sequence>MERASAHQGTFAWRVDTGRCQQEKARLRDQEGRGNGIVNLCVRRLEGNGEEQFTGGTHAMGYPVVPVGVGYDCEEIGSALIPKEKQDPDTLSPLSLSNPFFQGILSSI</sequence>
<comment type="caution">
    <text evidence="1">The sequence shown here is derived from an EMBL/GenBank/DDBJ whole genome shotgun (WGS) entry which is preliminary data.</text>
</comment>
<organism evidence="1 2">
    <name type="scientific">Carex littledalei</name>
    <dbReference type="NCBI Taxonomy" id="544730"/>
    <lineage>
        <taxon>Eukaryota</taxon>
        <taxon>Viridiplantae</taxon>
        <taxon>Streptophyta</taxon>
        <taxon>Embryophyta</taxon>
        <taxon>Tracheophyta</taxon>
        <taxon>Spermatophyta</taxon>
        <taxon>Magnoliopsida</taxon>
        <taxon>Liliopsida</taxon>
        <taxon>Poales</taxon>
        <taxon>Cyperaceae</taxon>
        <taxon>Cyperoideae</taxon>
        <taxon>Cariceae</taxon>
        <taxon>Carex</taxon>
        <taxon>Carex subgen. Euthyceras</taxon>
    </lineage>
</organism>